<dbReference type="EMBL" id="JAWDGP010008052">
    <property type="protein sequence ID" value="KAK3696209.1"/>
    <property type="molecule type" value="Genomic_DNA"/>
</dbReference>
<evidence type="ECO:0000313" key="15">
    <source>
        <dbReference type="Proteomes" id="UP001283361"/>
    </source>
</evidence>
<dbReference type="PROSITE" id="PS00108">
    <property type="entry name" value="PROTEIN_KINASE_ST"/>
    <property type="match status" value="1"/>
</dbReference>
<proteinExistence type="predicted"/>
<dbReference type="GO" id="GO:0005634">
    <property type="term" value="C:nucleus"/>
    <property type="evidence" value="ECO:0007669"/>
    <property type="project" value="UniProtKB-SubCell"/>
</dbReference>
<keyword evidence="10" id="KW-0067">ATP-binding</keyword>
<evidence type="ECO:0000256" key="5">
    <source>
        <dbReference type="ARBA" id="ARBA00022527"/>
    </source>
</evidence>
<dbReference type="PANTHER" id="PTHR22969:SF17">
    <property type="entry name" value="INHIBITOR OF NUCLEAR FACTOR KAPPA-B KINASE SUBUNIT BETA"/>
    <property type="match status" value="1"/>
</dbReference>
<dbReference type="GO" id="GO:0008385">
    <property type="term" value="C:IkappaB kinase complex"/>
    <property type="evidence" value="ECO:0007669"/>
    <property type="project" value="TreeGrafter"/>
</dbReference>
<evidence type="ECO:0000256" key="10">
    <source>
        <dbReference type="ARBA" id="ARBA00022840"/>
    </source>
</evidence>
<evidence type="ECO:0000256" key="9">
    <source>
        <dbReference type="ARBA" id="ARBA00022777"/>
    </source>
</evidence>
<evidence type="ECO:0000256" key="8">
    <source>
        <dbReference type="ARBA" id="ARBA00022741"/>
    </source>
</evidence>
<dbReference type="PROSITE" id="PS50011">
    <property type="entry name" value="PROTEIN_KINASE_DOM"/>
    <property type="match status" value="1"/>
</dbReference>
<comment type="subcellular location">
    <subcellularLocation>
        <location evidence="2">Cytoplasm</location>
    </subcellularLocation>
    <subcellularLocation>
        <location evidence="1">Nucleus</location>
    </subcellularLocation>
</comment>
<dbReference type="FunFam" id="1.10.510.10:FF:000147">
    <property type="entry name" value="Inhibitor of nuclear factor kappa-B kinase subunit beta"/>
    <property type="match status" value="1"/>
</dbReference>
<evidence type="ECO:0000256" key="6">
    <source>
        <dbReference type="ARBA" id="ARBA00022553"/>
    </source>
</evidence>
<keyword evidence="5" id="KW-0723">Serine/threonine-protein kinase</keyword>
<dbReference type="Gene3D" id="1.20.1270.250">
    <property type="match status" value="1"/>
</dbReference>
<dbReference type="InterPro" id="IPR008271">
    <property type="entry name" value="Ser/Thr_kinase_AS"/>
</dbReference>
<keyword evidence="8" id="KW-0547">Nucleotide-binding</keyword>
<dbReference type="Proteomes" id="UP001283361">
    <property type="component" value="Unassembled WGS sequence"/>
</dbReference>
<reference evidence="14" key="1">
    <citation type="journal article" date="2023" name="G3 (Bethesda)">
        <title>A reference genome for the long-term kleptoplast-retaining sea slug Elysia crispata morphotype clarki.</title>
        <authorList>
            <person name="Eastman K.E."/>
            <person name="Pendleton A.L."/>
            <person name="Shaikh M.A."/>
            <person name="Suttiyut T."/>
            <person name="Ogas R."/>
            <person name="Tomko P."/>
            <person name="Gavelis G."/>
            <person name="Widhalm J.R."/>
            <person name="Wisecaver J.H."/>
        </authorList>
    </citation>
    <scope>NUCLEOTIDE SEQUENCE</scope>
    <source>
        <strain evidence="14">ECLA1</strain>
    </source>
</reference>
<dbReference type="SUPFAM" id="SSF56112">
    <property type="entry name" value="Protein kinase-like (PK-like)"/>
    <property type="match status" value="1"/>
</dbReference>
<dbReference type="Gene3D" id="1.10.510.10">
    <property type="entry name" value="Transferase(Phosphotransferase) domain 1"/>
    <property type="match status" value="1"/>
</dbReference>
<dbReference type="InterPro" id="IPR041185">
    <property type="entry name" value="IKBKB_SDD"/>
</dbReference>
<keyword evidence="11" id="KW-0539">Nucleus</keyword>
<dbReference type="GO" id="GO:0033209">
    <property type="term" value="P:tumor necrosis factor-mediated signaling pathway"/>
    <property type="evidence" value="ECO:0007669"/>
    <property type="project" value="TreeGrafter"/>
</dbReference>
<feature type="domain" description="Protein kinase" evidence="13">
    <location>
        <begin position="8"/>
        <end position="302"/>
    </location>
</feature>
<evidence type="ECO:0000256" key="12">
    <source>
        <dbReference type="ARBA" id="ARBA00048789"/>
    </source>
</evidence>
<dbReference type="EC" id="2.7.11.10" evidence="3"/>
<dbReference type="InterPro" id="IPR051180">
    <property type="entry name" value="IKK"/>
</dbReference>
<dbReference type="SMART" id="SM00220">
    <property type="entry name" value="S_TKc"/>
    <property type="match status" value="1"/>
</dbReference>
<dbReference type="InterPro" id="IPR046375">
    <property type="entry name" value="IKBKB_SDD_sf"/>
</dbReference>
<keyword evidence="6" id="KW-0597">Phosphoprotein</keyword>
<comment type="catalytic activity">
    <reaction evidence="12">
        <text>L-seryl-[I-kappa-B protein] + ATP = O-phospho-L-seryl-[I-kappa-B protein] + ADP + H(+)</text>
        <dbReference type="Rhea" id="RHEA:19073"/>
        <dbReference type="Rhea" id="RHEA-COMP:13698"/>
        <dbReference type="Rhea" id="RHEA-COMP:13699"/>
        <dbReference type="ChEBI" id="CHEBI:15378"/>
        <dbReference type="ChEBI" id="CHEBI:29999"/>
        <dbReference type="ChEBI" id="CHEBI:30616"/>
        <dbReference type="ChEBI" id="CHEBI:83421"/>
        <dbReference type="ChEBI" id="CHEBI:456216"/>
        <dbReference type="EC" id="2.7.11.10"/>
    </reaction>
</comment>
<dbReference type="InterPro" id="IPR011009">
    <property type="entry name" value="Kinase-like_dom_sf"/>
</dbReference>
<gene>
    <name evidence="14" type="ORF">RRG08_027652</name>
</gene>
<evidence type="ECO:0000256" key="11">
    <source>
        <dbReference type="ARBA" id="ARBA00023242"/>
    </source>
</evidence>
<evidence type="ECO:0000313" key="14">
    <source>
        <dbReference type="EMBL" id="KAK3696209.1"/>
    </source>
</evidence>
<evidence type="ECO:0000256" key="7">
    <source>
        <dbReference type="ARBA" id="ARBA00022679"/>
    </source>
</evidence>
<dbReference type="GO" id="GO:0005524">
    <property type="term" value="F:ATP binding"/>
    <property type="evidence" value="ECO:0007669"/>
    <property type="project" value="UniProtKB-KW"/>
</dbReference>
<keyword evidence="4" id="KW-0963">Cytoplasm</keyword>
<evidence type="ECO:0000256" key="2">
    <source>
        <dbReference type="ARBA" id="ARBA00004496"/>
    </source>
</evidence>
<comment type="caution">
    <text evidence="14">The sequence shown here is derived from an EMBL/GenBank/DDBJ whole genome shotgun (WGS) entry which is preliminary data.</text>
</comment>
<dbReference type="GO" id="GO:0008384">
    <property type="term" value="F:IkappaB kinase activity"/>
    <property type="evidence" value="ECO:0007669"/>
    <property type="project" value="UniProtKB-EC"/>
</dbReference>
<keyword evidence="9" id="KW-0418">Kinase</keyword>
<evidence type="ECO:0000256" key="3">
    <source>
        <dbReference type="ARBA" id="ARBA00012442"/>
    </source>
</evidence>
<protein>
    <recommendedName>
        <fullName evidence="3">IkappaB kinase</fullName>
        <ecNumber evidence="3">2.7.11.10</ecNumber>
    </recommendedName>
</protein>
<dbReference type="AlphaFoldDB" id="A0AAE1CII9"/>
<organism evidence="14 15">
    <name type="scientific">Elysia crispata</name>
    <name type="common">lettuce slug</name>
    <dbReference type="NCBI Taxonomy" id="231223"/>
    <lineage>
        <taxon>Eukaryota</taxon>
        <taxon>Metazoa</taxon>
        <taxon>Spiralia</taxon>
        <taxon>Lophotrochozoa</taxon>
        <taxon>Mollusca</taxon>
        <taxon>Gastropoda</taxon>
        <taxon>Heterobranchia</taxon>
        <taxon>Euthyneura</taxon>
        <taxon>Panpulmonata</taxon>
        <taxon>Sacoglossa</taxon>
        <taxon>Placobranchoidea</taxon>
        <taxon>Plakobranchidae</taxon>
        <taxon>Elysia</taxon>
    </lineage>
</organism>
<sequence length="715" mass="82188">MSGQCGPWICQRILGRGGFGVVSLWFNVETQENIAIKECQLHNTSDKMRTWWNAEVDIMSKLEHDNLIRALPVPPELAPEPSQPPVLAMEYCEGGDLRKVLNLPQNCLGLSEIEIRHLASGVGSAINYLHKHRITHRDLKPENIVLKAVGGRTLYKIIDLGYAKELDINSLCNSFVGTVKYLAPELFISKPYSKAVDYWSLGVVVYECITGSRPFLPDTPPVEWHREVSKKSPEDISARYNNDKSEVIFSQKLPSSNHLCKPLAEHFELWLRLMLRWEPKARGSSRFNCFEILEQICSLKVLIILNVETNCLLSYSVKREDCIRDVSHRISLQTGIPEDEQFIIDAAGFKLDPDEPALKFCSDHLPKELSLFLFRTGMMEIPERENYNLPSNVNTIVKQPTVLLGPKGHRRAWAETVYWLTEEAKIYHQLMLAHGAALLNMMQDNSKLLRQKPIMETEIFQLEACQEFFKTSLDFDINKCKESLEISTHLITVGGQRMMETWTEISDRFNAPYNLVERGKSLIDSIVDRNAAVSSLQRGPEGTHIQVNKLKEFEEKGKELYDWFIQASDQDTIDHKNMVNLIAMCFCQRDELTKTVYSHICNIRKQQQHSESIFKACEQFLCDVKEARAELTTLQRQRQETMWSLIRNPLQPQQTSTGELDSTIQFLPSLSNDLESVQLLMDCREYTQKSNTMLKDMLKEQEQSMVYFSLPENNK</sequence>
<dbReference type="GO" id="GO:0045944">
    <property type="term" value="P:positive regulation of transcription by RNA polymerase II"/>
    <property type="evidence" value="ECO:0007669"/>
    <property type="project" value="TreeGrafter"/>
</dbReference>
<dbReference type="PANTHER" id="PTHR22969">
    <property type="entry name" value="IKB KINASE"/>
    <property type="match status" value="1"/>
</dbReference>
<evidence type="ECO:0000256" key="1">
    <source>
        <dbReference type="ARBA" id="ARBA00004123"/>
    </source>
</evidence>
<dbReference type="Gene3D" id="3.10.20.90">
    <property type="entry name" value="Phosphatidylinositol 3-kinase Catalytic Subunit, Chain A, domain 1"/>
    <property type="match status" value="1"/>
</dbReference>
<evidence type="ECO:0000256" key="4">
    <source>
        <dbReference type="ARBA" id="ARBA00022490"/>
    </source>
</evidence>
<keyword evidence="15" id="KW-1185">Reference proteome</keyword>
<dbReference type="Pfam" id="PF18397">
    <property type="entry name" value="IKBKB_SDD"/>
    <property type="match status" value="1"/>
</dbReference>
<dbReference type="InterPro" id="IPR000719">
    <property type="entry name" value="Prot_kinase_dom"/>
</dbReference>
<name>A0AAE1CII9_9GAST</name>
<accession>A0AAE1CII9</accession>
<evidence type="ECO:0000259" key="13">
    <source>
        <dbReference type="PROSITE" id="PS50011"/>
    </source>
</evidence>
<dbReference type="Pfam" id="PF00069">
    <property type="entry name" value="Pkinase"/>
    <property type="match status" value="1"/>
</dbReference>
<keyword evidence="7" id="KW-0808">Transferase</keyword>